<evidence type="ECO:0000313" key="3">
    <source>
        <dbReference type="Proteomes" id="UP000293289"/>
    </source>
</evidence>
<reference evidence="2 3" key="1">
    <citation type="submission" date="2019-02" db="EMBL/GenBank/DDBJ databases">
        <title>Genomic Encyclopedia of Type Strains, Phase IV (KMG-IV): sequencing the most valuable type-strain genomes for metagenomic binning, comparative biology and taxonomic classification.</title>
        <authorList>
            <person name="Goeker M."/>
        </authorList>
    </citation>
    <scope>NUCLEOTIDE SEQUENCE [LARGE SCALE GENOMIC DNA]</scope>
    <source>
        <strain evidence="2 3">DSM 43045</strain>
    </source>
</reference>
<keyword evidence="1" id="KW-0812">Transmembrane</keyword>
<keyword evidence="1" id="KW-1133">Transmembrane helix</keyword>
<feature type="transmembrane region" description="Helical" evidence="1">
    <location>
        <begin position="94"/>
        <end position="116"/>
    </location>
</feature>
<evidence type="ECO:0000313" key="2">
    <source>
        <dbReference type="EMBL" id="RZS65628.1"/>
    </source>
</evidence>
<feature type="transmembrane region" description="Helical" evidence="1">
    <location>
        <begin position="54"/>
        <end position="73"/>
    </location>
</feature>
<dbReference type="RefSeq" id="WP_207221775.1">
    <property type="nucleotide sequence ID" value="NZ_SGWY01000002.1"/>
</dbReference>
<dbReference type="AlphaFoldDB" id="A0A4Q7MF00"/>
<feature type="transmembrane region" description="Helical" evidence="1">
    <location>
        <begin position="122"/>
        <end position="145"/>
    </location>
</feature>
<accession>A0A4Q7MF00</accession>
<feature type="transmembrane region" description="Helical" evidence="1">
    <location>
        <begin position="20"/>
        <end position="42"/>
    </location>
</feature>
<evidence type="ECO:0008006" key="4">
    <source>
        <dbReference type="Google" id="ProtNLM"/>
    </source>
</evidence>
<keyword evidence="1" id="KW-0472">Membrane</keyword>
<gene>
    <name evidence="2" type="ORF">EV187_1327</name>
</gene>
<dbReference type="EMBL" id="SGWY01000002">
    <property type="protein sequence ID" value="RZS65628.1"/>
    <property type="molecule type" value="Genomic_DNA"/>
</dbReference>
<dbReference type="Proteomes" id="UP000293289">
    <property type="component" value="Unassembled WGS sequence"/>
</dbReference>
<evidence type="ECO:0000256" key="1">
    <source>
        <dbReference type="SAM" id="Phobius"/>
    </source>
</evidence>
<organism evidence="2 3">
    <name type="scientific">Agromyces ramosus</name>
    <dbReference type="NCBI Taxonomy" id="33879"/>
    <lineage>
        <taxon>Bacteria</taxon>
        <taxon>Bacillati</taxon>
        <taxon>Actinomycetota</taxon>
        <taxon>Actinomycetes</taxon>
        <taxon>Micrococcales</taxon>
        <taxon>Microbacteriaceae</taxon>
        <taxon>Agromyces</taxon>
    </lineage>
</organism>
<proteinExistence type="predicted"/>
<sequence>MNRRTERETVMSYEEKGTWVYLVVAIVGSTVYLSLVLPEFLGGTPVGQIDYVPAMLWVIGGAIVASIIGRIIVEVFSPSESTRGDIRDKEIDRLGERVGSSFVVLGALGALVLAMLDADGFWIANTVYVCFVLSAIVSSITKLVAYRRGVPTW</sequence>
<name>A0A4Q7MF00_9MICO</name>
<protein>
    <recommendedName>
        <fullName evidence="4">DUF2178 domain-containing protein</fullName>
    </recommendedName>
</protein>
<keyword evidence="3" id="KW-1185">Reference proteome</keyword>
<comment type="caution">
    <text evidence="2">The sequence shown here is derived from an EMBL/GenBank/DDBJ whole genome shotgun (WGS) entry which is preliminary data.</text>
</comment>